<evidence type="ECO:0000313" key="2">
    <source>
        <dbReference type="EnsemblMetazoa" id="Aqu2.1.37180_001"/>
    </source>
</evidence>
<dbReference type="STRING" id="400682.A0A1X7VA50"/>
<dbReference type="InterPro" id="IPR024131">
    <property type="entry name" value="UPF0489"/>
</dbReference>
<organism evidence="2">
    <name type="scientific">Amphimedon queenslandica</name>
    <name type="common">Sponge</name>
    <dbReference type="NCBI Taxonomy" id="400682"/>
    <lineage>
        <taxon>Eukaryota</taxon>
        <taxon>Metazoa</taxon>
        <taxon>Porifera</taxon>
        <taxon>Demospongiae</taxon>
        <taxon>Heteroscleromorpha</taxon>
        <taxon>Haplosclerida</taxon>
        <taxon>Niphatidae</taxon>
        <taxon>Amphimedon</taxon>
    </lineage>
</organism>
<dbReference type="AlphaFoldDB" id="A0A1X7VA50"/>
<dbReference type="PANTHER" id="PTHR13225:SF3">
    <property type="entry name" value="UPF0489 PROTEIN C5ORF22"/>
    <property type="match status" value="1"/>
</dbReference>
<dbReference type="KEGG" id="aqu:100638763"/>
<name>A0A1X7VA50_AMPQE</name>
<dbReference type="EnsemblMetazoa" id="Aqu2.1.37180_001">
    <property type="protein sequence ID" value="Aqu2.1.37180_001"/>
    <property type="gene ID" value="Aqu2.1.37180"/>
</dbReference>
<evidence type="ECO:0000256" key="1">
    <source>
        <dbReference type="ARBA" id="ARBA00007099"/>
    </source>
</evidence>
<reference evidence="3" key="1">
    <citation type="journal article" date="2010" name="Nature">
        <title>The Amphimedon queenslandica genome and the evolution of animal complexity.</title>
        <authorList>
            <person name="Srivastava M."/>
            <person name="Simakov O."/>
            <person name="Chapman J."/>
            <person name="Fahey B."/>
            <person name="Gauthier M.E."/>
            <person name="Mitros T."/>
            <person name="Richards G.S."/>
            <person name="Conaco C."/>
            <person name="Dacre M."/>
            <person name="Hellsten U."/>
            <person name="Larroux C."/>
            <person name="Putnam N.H."/>
            <person name="Stanke M."/>
            <person name="Adamska M."/>
            <person name="Darling A."/>
            <person name="Degnan S.M."/>
            <person name="Oakley T.H."/>
            <person name="Plachetzki D.C."/>
            <person name="Zhai Y."/>
            <person name="Adamski M."/>
            <person name="Calcino A."/>
            <person name="Cummins S.F."/>
            <person name="Goodstein D.M."/>
            <person name="Harris C."/>
            <person name="Jackson D.J."/>
            <person name="Leys S.P."/>
            <person name="Shu S."/>
            <person name="Woodcroft B.J."/>
            <person name="Vervoort M."/>
            <person name="Kosik K.S."/>
            <person name="Manning G."/>
            <person name="Degnan B.M."/>
            <person name="Rokhsar D.S."/>
        </authorList>
    </citation>
    <scope>NUCLEOTIDE SEQUENCE [LARGE SCALE GENOMIC DNA]</scope>
</reference>
<dbReference type="FunCoup" id="A0A1X7VA50">
    <property type="interactions" value="411"/>
</dbReference>
<dbReference type="EnsemblMetazoa" id="XM_003385064.2">
    <property type="protein sequence ID" value="XP_003385112.1"/>
    <property type="gene ID" value="LOC100638763"/>
</dbReference>
<accession>A0A1X7VA50</accession>
<dbReference type="OrthoDB" id="418142at2759"/>
<dbReference type="PANTHER" id="PTHR13225">
    <property type="entry name" value="MISEXPRESSION SUPPRESSOR OF RAS 6"/>
    <property type="match status" value="1"/>
</dbReference>
<dbReference type="InParanoid" id="A0A1X7VA50"/>
<dbReference type="Pfam" id="PF12640">
    <property type="entry name" value="UPF0489"/>
    <property type="match status" value="1"/>
</dbReference>
<protein>
    <submittedName>
        <fullName evidence="2">Uncharacterized protein</fullName>
    </submittedName>
</protein>
<dbReference type="Proteomes" id="UP000007879">
    <property type="component" value="Unassembled WGS sequence"/>
</dbReference>
<evidence type="ECO:0000313" key="3">
    <source>
        <dbReference type="Proteomes" id="UP000007879"/>
    </source>
</evidence>
<reference evidence="2" key="2">
    <citation type="submission" date="2017-05" db="UniProtKB">
        <authorList>
            <consortium name="EnsemblMetazoa"/>
        </authorList>
    </citation>
    <scope>IDENTIFICATION</scope>
</reference>
<comment type="similarity">
    <text evidence="1">Belongs to the UPF0489 family.</text>
</comment>
<proteinExistence type="inferred from homology"/>
<gene>
    <name evidence="2" type="primary">100638763</name>
</gene>
<keyword evidence="3" id="KW-1185">Reference proteome</keyword>
<sequence>MAAHTSSVETSLAIHIVEDHNEVLEYIYSDIGKKILPFTGICLVHFDSHPDLLAPQDMPADRVYDKENLFESLSIGDWILPAVYAGHFTSIVWIKPPWSNQIPTGQHMLSVGKHCQCGYLRVHLPIAYYLSEGLYACLDQLENVKTVPLYVLTLDLKEHIDTISDPCITIQKLLEESSACILDVDLDFFSTVNPFKLMFTEEQYEYLSHLYGFELSKANEDDPSEVNESRLCKLSSLLDLWSGKLADKNLIETQIKSLIGQEKNGDIIEADDIHIAGMMTDLPHHVSEQSEIVSLIRKMKTLLACLKESSMPRLVTIARSSNDPYTPQDQVDKIQTAVMDALSSIWTVKMLTYSHYT</sequence>